<evidence type="ECO:0000313" key="7">
    <source>
        <dbReference type="EMBL" id="KAA5416452.1"/>
    </source>
</evidence>
<evidence type="ECO:0000256" key="2">
    <source>
        <dbReference type="ARBA" id="ARBA00022741"/>
    </source>
</evidence>
<dbReference type="InterPro" id="IPR027417">
    <property type="entry name" value="P-loop_NTPase"/>
</dbReference>
<feature type="domain" description="AAA+ ATPase" evidence="5">
    <location>
        <begin position="196"/>
        <end position="334"/>
    </location>
</feature>
<evidence type="ECO:0000259" key="5">
    <source>
        <dbReference type="SMART" id="SM00382"/>
    </source>
</evidence>
<dbReference type="InterPro" id="IPR001270">
    <property type="entry name" value="ClpA/B"/>
</dbReference>
<keyword evidence="7" id="KW-0378">Hydrolase</keyword>
<dbReference type="SMART" id="SM00382">
    <property type="entry name" value="AAA"/>
    <property type="match status" value="2"/>
</dbReference>
<evidence type="ECO:0000259" key="6">
    <source>
        <dbReference type="SMART" id="SM01086"/>
    </source>
</evidence>
<feature type="domain" description="AAA+ ATPase" evidence="5">
    <location>
        <begin position="551"/>
        <end position="720"/>
    </location>
</feature>
<dbReference type="Proteomes" id="UP000482653">
    <property type="component" value="Unassembled WGS sequence"/>
</dbReference>
<dbReference type="CDD" id="cd19499">
    <property type="entry name" value="RecA-like_ClpB_Hsp104-like"/>
    <property type="match status" value="1"/>
</dbReference>
<keyword evidence="2" id="KW-0547">Nucleotide-binding</keyword>
<comment type="caution">
    <text evidence="7">The sequence shown here is derived from an EMBL/GenBank/DDBJ whole genome shotgun (WGS) entry which is preliminary data.</text>
</comment>
<dbReference type="RefSeq" id="WP_149947636.1">
    <property type="nucleotide sequence ID" value="NZ_VVYX01000024.1"/>
</dbReference>
<dbReference type="SUPFAM" id="SSF81923">
    <property type="entry name" value="Double Clp-N motif"/>
    <property type="match status" value="1"/>
</dbReference>
<dbReference type="FunFam" id="3.40.50.300:FF:000025">
    <property type="entry name" value="ATP-dependent Clp protease subunit"/>
    <property type="match status" value="1"/>
</dbReference>
<keyword evidence="1" id="KW-0677">Repeat</keyword>
<dbReference type="Pfam" id="PF13191">
    <property type="entry name" value="AAA_16"/>
    <property type="match status" value="1"/>
</dbReference>
<evidence type="ECO:0000256" key="4">
    <source>
        <dbReference type="ARBA" id="ARBA00023186"/>
    </source>
</evidence>
<dbReference type="GO" id="GO:0006508">
    <property type="term" value="P:proteolysis"/>
    <property type="evidence" value="ECO:0007669"/>
    <property type="project" value="UniProtKB-KW"/>
</dbReference>
<name>A0A6L3JX31_9BACE</name>
<dbReference type="SUPFAM" id="SSF52540">
    <property type="entry name" value="P-loop containing nucleoside triphosphate hydrolases"/>
    <property type="match status" value="2"/>
</dbReference>
<proteinExistence type="predicted"/>
<gene>
    <name evidence="7" type="ORF">F2Y87_18845</name>
</gene>
<keyword evidence="3 7" id="KW-0067">ATP-binding</keyword>
<organism evidence="7 8">
    <name type="scientific">Bacteroides cellulosilyticus</name>
    <dbReference type="NCBI Taxonomy" id="246787"/>
    <lineage>
        <taxon>Bacteria</taxon>
        <taxon>Pseudomonadati</taxon>
        <taxon>Bacteroidota</taxon>
        <taxon>Bacteroidia</taxon>
        <taxon>Bacteroidales</taxon>
        <taxon>Bacteroidaceae</taxon>
        <taxon>Bacteroides</taxon>
    </lineage>
</organism>
<dbReference type="SMART" id="SM01086">
    <property type="entry name" value="ClpB_D2-small"/>
    <property type="match status" value="1"/>
</dbReference>
<dbReference type="Pfam" id="PF10431">
    <property type="entry name" value="ClpB_D2-small"/>
    <property type="match status" value="1"/>
</dbReference>
<evidence type="ECO:0000256" key="3">
    <source>
        <dbReference type="ARBA" id="ARBA00022840"/>
    </source>
</evidence>
<dbReference type="GO" id="GO:0005737">
    <property type="term" value="C:cytoplasm"/>
    <property type="evidence" value="ECO:0007669"/>
    <property type="project" value="TreeGrafter"/>
</dbReference>
<dbReference type="InterPro" id="IPR004176">
    <property type="entry name" value="Clp_R_N"/>
</dbReference>
<dbReference type="InterPro" id="IPR036628">
    <property type="entry name" value="Clp_N_dom_sf"/>
</dbReference>
<dbReference type="CDD" id="cd00009">
    <property type="entry name" value="AAA"/>
    <property type="match status" value="1"/>
</dbReference>
<dbReference type="Gene3D" id="1.10.8.60">
    <property type="match status" value="2"/>
</dbReference>
<dbReference type="AlphaFoldDB" id="A0A6L3JX31"/>
<dbReference type="PANTHER" id="PTHR11638">
    <property type="entry name" value="ATP-DEPENDENT CLP PROTEASE"/>
    <property type="match status" value="1"/>
</dbReference>
<dbReference type="PRINTS" id="PR00300">
    <property type="entry name" value="CLPPROTEASEA"/>
</dbReference>
<dbReference type="InterPro" id="IPR019489">
    <property type="entry name" value="Clp_ATPase_C"/>
</dbReference>
<dbReference type="GO" id="GO:0034605">
    <property type="term" value="P:cellular response to heat"/>
    <property type="evidence" value="ECO:0007669"/>
    <property type="project" value="TreeGrafter"/>
</dbReference>
<dbReference type="Pfam" id="PF17871">
    <property type="entry name" value="AAA_lid_9"/>
    <property type="match status" value="1"/>
</dbReference>
<keyword evidence="7" id="KW-0645">Protease</keyword>
<dbReference type="EMBL" id="VVYX01000024">
    <property type="protein sequence ID" value="KAA5416452.1"/>
    <property type="molecule type" value="Genomic_DNA"/>
</dbReference>
<dbReference type="InterPro" id="IPR041664">
    <property type="entry name" value="AAA_16"/>
</dbReference>
<dbReference type="GO" id="GO:0005524">
    <property type="term" value="F:ATP binding"/>
    <property type="evidence" value="ECO:0007669"/>
    <property type="project" value="UniProtKB-KW"/>
</dbReference>
<sequence>MNDSNYSPSLVSALKIARGMALQDKHNTFGVSHLVMAMFAENTGLKEILSSMQKDVGYIMEWFDTHREMYRSSGTSTEEVEPDEELSKVLDESERSKIKLGADSIDSICVFTAILREGVVYSHQQIEMLDISENDILSHYNALTPLYSYQGEEMQITASVPYADNLKNQETINAGGFVVGREKEVRTILECLERSENKGILIVGESGIGKSSIINAFVKDICENEDEMLKQISIVGLNTAKLLASTSSETEIAQKVVNLMHKLNQLEQAVLVIDDLQVLLENSASGKASTLVNILSAQISEGAANLVLTLTNDSYRKNIEKHPIEGRLDIIKIEELDTTTLESAIQLHKKRIENYYELRISDACIKDSIALSKRYFKERSLPSAAIDLLDRTAAAVRLCNKNARTSISDLETDFEKIRSLDEKISEGPLYLLYRSVFSKISVVLTTKLSDNYVWDKEDDITIKAGRLSGIIKELKMLSDQSIEEIRPSEIEAIVAECTNIPIGKIQAREKDRLLSIESKLQERVKGQDRAITTLSDAIIESRSGLSDPKKPIGSFFFLGPTGTGKTELTKSLAELLFDDESAMIRFDMSEFKEEHSAALLYGAPPGYVGYEEGGLLVTQIRQKPYSVVLFDEIEKAHSSVYDVFLQMMDEGKIHDKLGREGDFSNSIIIFTSNIGSQWIVEQIQSGHTPDSGKLIEVMAQYFRPEFLGRLTEVVPFAPIDENVAKQIFNLHFGRLQEQLMKQKNIQLNLSDEALQHLANKGYSPKYGARPIAGVIRTYIKKSVSRLIVSEQIRPGDNIVINYRNGELIWEQC</sequence>
<reference evidence="7 8" key="1">
    <citation type="journal article" date="2019" name="Nat. Med.">
        <title>A library of human gut bacterial isolates paired with longitudinal multiomics data enables mechanistic microbiome research.</title>
        <authorList>
            <person name="Poyet M."/>
            <person name="Groussin M."/>
            <person name="Gibbons S.M."/>
            <person name="Avila-Pacheco J."/>
            <person name="Jiang X."/>
            <person name="Kearney S.M."/>
            <person name="Perrotta A.R."/>
            <person name="Berdy B."/>
            <person name="Zhao S."/>
            <person name="Lieberman T.D."/>
            <person name="Swanson P.K."/>
            <person name="Smith M."/>
            <person name="Roesemann S."/>
            <person name="Alexander J.E."/>
            <person name="Rich S.A."/>
            <person name="Livny J."/>
            <person name="Vlamakis H."/>
            <person name="Clish C."/>
            <person name="Bullock K."/>
            <person name="Deik A."/>
            <person name="Scott J."/>
            <person name="Pierce K.A."/>
            <person name="Xavier R.J."/>
            <person name="Alm E.J."/>
        </authorList>
    </citation>
    <scope>NUCLEOTIDE SEQUENCE [LARGE SCALE GENOMIC DNA]</scope>
    <source>
        <strain evidence="7 8">BIOML-A8</strain>
    </source>
</reference>
<dbReference type="Pfam" id="PF02861">
    <property type="entry name" value="Clp_N"/>
    <property type="match status" value="1"/>
</dbReference>
<dbReference type="Gene3D" id="3.40.50.300">
    <property type="entry name" value="P-loop containing nucleotide triphosphate hydrolases"/>
    <property type="match status" value="2"/>
</dbReference>
<dbReference type="Pfam" id="PF07724">
    <property type="entry name" value="AAA_2"/>
    <property type="match status" value="1"/>
</dbReference>
<keyword evidence="4" id="KW-0143">Chaperone</keyword>
<dbReference type="InterPro" id="IPR003959">
    <property type="entry name" value="ATPase_AAA_core"/>
</dbReference>
<dbReference type="InterPro" id="IPR003593">
    <property type="entry name" value="AAA+_ATPase"/>
</dbReference>
<dbReference type="InterPro" id="IPR041546">
    <property type="entry name" value="ClpA/ClpB_AAA_lid"/>
</dbReference>
<dbReference type="PANTHER" id="PTHR11638:SF18">
    <property type="entry name" value="HEAT SHOCK PROTEIN 104"/>
    <property type="match status" value="1"/>
</dbReference>
<dbReference type="InterPro" id="IPR050130">
    <property type="entry name" value="ClpA_ClpB"/>
</dbReference>
<dbReference type="Gene3D" id="4.10.860.10">
    <property type="entry name" value="UVR domain"/>
    <property type="match status" value="1"/>
</dbReference>
<evidence type="ECO:0000313" key="8">
    <source>
        <dbReference type="Proteomes" id="UP000482653"/>
    </source>
</evidence>
<dbReference type="GO" id="GO:0016887">
    <property type="term" value="F:ATP hydrolysis activity"/>
    <property type="evidence" value="ECO:0007669"/>
    <property type="project" value="InterPro"/>
</dbReference>
<dbReference type="GO" id="GO:0008233">
    <property type="term" value="F:peptidase activity"/>
    <property type="evidence" value="ECO:0007669"/>
    <property type="project" value="UniProtKB-KW"/>
</dbReference>
<accession>A0A6L3JX31</accession>
<dbReference type="Gene3D" id="1.10.1780.10">
    <property type="entry name" value="Clp, N-terminal domain"/>
    <property type="match status" value="1"/>
</dbReference>
<feature type="domain" description="Clp ATPase C-terminal" evidence="6">
    <location>
        <begin position="719"/>
        <end position="809"/>
    </location>
</feature>
<protein>
    <submittedName>
        <fullName evidence="7">ATP-dependent Clp protease ATP-binding subunit</fullName>
    </submittedName>
</protein>
<evidence type="ECO:0000256" key="1">
    <source>
        <dbReference type="ARBA" id="ARBA00022737"/>
    </source>
</evidence>